<dbReference type="Pfam" id="PF12158">
    <property type="entry name" value="DUF3592"/>
    <property type="match status" value="1"/>
</dbReference>
<dbReference type="Proteomes" id="UP000886602">
    <property type="component" value="Unassembled WGS sequence"/>
</dbReference>
<gene>
    <name evidence="3" type="ORF">IPJ48_07195</name>
</gene>
<evidence type="ECO:0000259" key="2">
    <source>
        <dbReference type="Pfam" id="PF12158"/>
    </source>
</evidence>
<feature type="transmembrane region" description="Helical" evidence="1">
    <location>
        <begin position="139"/>
        <end position="159"/>
    </location>
</feature>
<proteinExistence type="predicted"/>
<evidence type="ECO:0000313" key="3">
    <source>
        <dbReference type="EMBL" id="MBK7422887.1"/>
    </source>
</evidence>
<dbReference type="EMBL" id="JADJNC010000010">
    <property type="protein sequence ID" value="MBK7422887.1"/>
    <property type="molecule type" value="Genomic_DNA"/>
</dbReference>
<reference evidence="3" key="1">
    <citation type="submission" date="2020-10" db="EMBL/GenBank/DDBJ databases">
        <title>Connecting structure to function with the recovery of over 1000 high-quality activated sludge metagenome-assembled genomes encoding full-length rRNA genes using long-read sequencing.</title>
        <authorList>
            <person name="Singleton C.M."/>
            <person name="Petriglieri F."/>
            <person name="Kristensen J.M."/>
            <person name="Kirkegaard R.H."/>
            <person name="Michaelsen T.Y."/>
            <person name="Andersen M.H."/>
            <person name="Karst S.M."/>
            <person name="Dueholm M.S."/>
            <person name="Nielsen P.H."/>
            <person name="Albertsen M."/>
        </authorList>
    </citation>
    <scope>NUCLEOTIDE SEQUENCE</scope>
    <source>
        <strain evidence="3">EsbW_18-Q3-R4-48_MAXAC.044</strain>
    </source>
</reference>
<keyword evidence="1" id="KW-0472">Membrane</keyword>
<dbReference type="AlphaFoldDB" id="A0A9D7F6G2"/>
<evidence type="ECO:0000313" key="4">
    <source>
        <dbReference type="Proteomes" id="UP000886602"/>
    </source>
</evidence>
<feature type="transmembrane region" description="Helical" evidence="1">
    <location>
        <begin position="12"/>
        <end position="30"/>
    </location>
</feature>
<accession>A0A9D7F6G2</accession>
<name>A0A9D7F6G2_9RHOO</name>
<keyword evidence="1" id="KW-1133">Transmembrane helix</keyword>
<sequence>MDGASSSSSLLLLVGGIFILIGLIFVPVAIKTLRIDQASRNWPQATATLERAEVMKYVIDRMHKDEGPTQRISYNALLSYRYEVNGKSYSAQHGEAAEDPSHAARLVAAHRLGETRNIYYNPQAPQEYRAELAARYAGLLWLLPALAFGGFGGLVIWVGRS</sequence>
<dbReference type="InterPro" id="IPR021994">
    <property type="entry name" value="DUF3592"/>
</dbReference>
<evidence type="ECO:0000256" key="1">
    <source>
        <dbReference type="SAM" id="Phobius"/>
    </source>
</evidence>
<comment type="caution">
    <text evidence="3">The sequence shown here is derived from an EMBL/GenBank/DDBJ whole genome shotgun (WGS) entry which is preliminary data.</text>
</comment>
<keyword evidence="1" id="KW-0812">Transmembrane</keyword>
<organism evidence="3 4">
    <name type="scientific">Candidatus Propionivibrio dominans</name>
    <dbReference type="NCBI Taxonomy" id="2954373"/>
    <lineage>
        <taxon>Bacteria</taxon>
        <taxon>Pseudomonadati</taxon>
        <taxon>Pseudomonadota</taxon>
        <taxon>Betaproteobacteria</taxon>
        <taxon>Rhodocyclales</taxon>
        <taxon>Rhodocyclaceae</taxon>
        <taxon>Propionivibrio</taxon>
    </lineage>
</organism>
<protein>
    <submittedName>
        <fullName evidence="3">DUF3592 domain-containing protein</fullName>
    </submittedName>
</protein>
<feature type="domain" description="DUF3592" evidence="2">
    <location>
        <begin position="58"/>
        <end position="127"/>
    </location>
</feature>